<evidence type="ECO:0000256" key="10">
    <source>
        <dbReference type="ARBA" id="ARBA00023315"/>
    </source>
</evidence>
<dbReference type="EC" id="2.3.1.61" evidence="5 12"/>
<dbReference type="InterPro" id="IPR000089">
    <property type="entry name" value="Biotin_lipoyl"/>
</dbReference>
<dbReference type="InterPro" id="IPR006255">
    <property type="entry name" value="SucB"/>
</dbReference>
<dbReference type="RefSeq" id="WP_011386316.1">
    <property type="nucleotide sequence ID" value="NC_007626.1"/>
</dbReference>
<dbReference type="GO" id="GO:0004149">
    <property type="term" value="F:dihydrolipoyllysine-residue succinyltransferase activity"/>
    <property type="evidence" value="ECO:0007669"/>
    <property type="project" value="UniProtKB-UniRule"/>
</dbReference>
<dbReference type="Proteomes" id="UP000007058">
    <property type="component" value="Chromosome"/>
</dbReference>
<dbReference type="Pfam" id="PF00198">
    <property type="entry name" value="2-oxoacid_dh"/>
    <property type="match status" value="1"/>
</dbReference>
<dbReference type="FunFam" id="3.30.559.10:FF:000007">
    <property type="entry name" value="Dihydrolipoamide acetyltransferase component of pyruvate dehydrogenase complex"/>
    <property type="match status" value="1"/>
</dbReference>
<reference evidence="16 17" key="1">
    <citation type="journal article" date="2005" name="DNA Res.">
        <title>Complete genome sequence of the facultative anaerobic magnetotactic bacterium Magnetospirillum sp. strain AMB-1.</title>
        <authorList>
            <person name="Matsunaga T."/>
            <person name="Okamura Y."/>
            <person name="Fukuda Y."/>
            <person name="Wahyudi A.T."/>
            <person name="Murase Y."/>
            <person name="Takeyama H."/>
        </authorList>
    </citation>
    <scope>NUCLEOTIDE SEQUENCE [LARGE SCALE GENOMIC DNA]</scope>
    <source>
        <strain evidence="17">ATCC 700264 / AMB-1</strain>
    </source>
</reference>
<feature type="region of interest" description="Disordered" evidence="13">
    <location>
        <begin position="141"/>
        <end position="166"/>
    </location>
</feature>
<dbReference type="InterPro" id="IPR004167">
    <property type="entry name" value="PSBD"/>
</dbReference>
<evidence type="ECO:0000256" key="5">
    <source>
        <dbReference type="ARBA" id="ARBA00012945"/>
    </source>
</evidence>
<keyword evidence="10 12" id="KW-0012">Acyltransferase</keyword>
<dbReference type="InterPro" id="IPR036625">
    <property type="entry name" value="E3-bd_dom_sf"/>
</dbReference>
<dbReference type="GO" id="GO:0005829">
    <property type="term" value="C:cytosol"/>
    <property type="evidence" value="ECO:0007669"/>
    <property type="project" value="TreeGrafter"/>
</dbReference>
<evidence type="ECO:0000256" key="1">
    <source>
        <dbReference type="ARBA" id="ARBA00004052"/>
    </source>
</evidence>
<dbReference type="GO" id="GO:0033512">
    <property type="term" value="P:L-lysine catabolic process to acetyl-CoA via saccharopine"/>
    <property type="evidence" value="ECO:0007669"/>
    <property type="project" value="UniProtKB-UniRule"/>
</dbReference>
<name>Q2W059_PARM1</name>
<comment type="catalytic activity">
    <reaction evidence="11 12">
        <text>N(6)-[(R)-dihydrolipoyl]-L-lysyl-[protein] + succinyl-CoA = N(6)-[(R)-S(8)-succinyldihydrolipoyl]-L-lysyl-[protein] + CoA</text>
        <dbReference type="Rhea" id="RHEA:15213"/>
        <dbReference type="Rhea" id="RHEA-COMP:10475"/>
        <dbReference type="Rhea" id="RHEA-COMP:20092"/>
        <dbReference type="ChEBI" id="CHEBI:57287"/>
        <dbReference type="ChEBI" id="CHEBI:57292"/>
        <dbReference type="ChEBI" id="CHEBI:83100"/>
        <dbReference type="ChEBI" id="CHEBI:83120"/>
        <dbReference type="EC" id="2.3.1.61"/>
    </reaction>
</comment>
<accession>Q2W059</accession>
<dbReference type="HOGENOM" id="CLU_016733_0_0_5"/>
<dbReference type="PROSITE" id="PS50968">
    <property type="entry name" value="BIOTINYL_LIPOYL"/>
    <property type="match status" value="1"/>
</dbReference>
<dbReference type="InterPro" id="IPR003016">
    <property type="entry name" value="2-oxoA_DH_lipoyl-BS"/>
</dbReference>
<evidence type="ECO:0000256" key="3">
    <source>
        <dbReference type="ARBA" id="ARBA00007317"/>
    </source>
</evidence>
<evidence type="ECO:0000256" key="9">
    <source>
        <dbReference type="ARBA" id="ARBA00022823"/>
    </source>
</evidence>
<protein>
    <recommendedName>
        <fullName evidence="6 12">Dihydrolipoyllysine-residue succinyltransferase component of 2-oxoglutarate dehydrogenase complex</fullName>
        <ecNumber evidence="5 12">2.3.1.61</ecNumber>
    </recommendedName>
    <alternativeName>
        <fullName evidence="12">2-oxoglutarate dehydrogenase complex component E2</fullName>
    </alternativeName>
</protein>
<dbReference type="Gene3D" id="4.10.320.10">
    <property type="entry name" value="E3-binding domain"/>
    <property type="match status" value="1"/>
</dbReference>
<keyword evidence="17" id="KW-1185">Reference proteome</keyword>
<dbReference type="PROSITE" id="PS51826">
    <property type="entry name" value="PSBD"/>
    <property type="match status" value="1"/>
</dbReference>
<feature type="domain" description="Peripheral subunit-binding (PSBD)" evidence="15">
    <location>
        <begin position="102"/>
        <end position="139"/>
    </location>
</feature>
<dbReference type="InterPro" id="IPR023213">
    <property type="entry name" value="CAT-like_dom_sf"/>
</dbReference>
<organism evidence="16 17">
    <name type="scientific">Paramagnetospirillum magneticum (strain ATCC 700264 / AMB-1)</name>
    <name type="common">Magnetospirillum magneticum</name>
    <dbReference type="NCBI Taxonomy" id="342108"/>
    <lineage>
        <taxon>Bacteria</taxon>
        <taxon>Pseudomonadati</taxon>
        <taxon>Pseudomonadota</taxon>
        <taxon>Alphaproteobacteria</taxon>
        <taxon>Rhodospirillales</taxon>
        <taxon>Magnetospirillaceae</taxon>
        <taxon>Paramagnetospirillum</taxon>
    </lineage>
</organism>
<comment type="pathway">
    <text evidence="2 12">Amino-acid degradation; L-lysine degradation via saccharopine pathway; glutaryl-CoA from L-lysine: step 6/6.</text>
</comment>
<dbReference type="CDD" id="cd06849">
    <property type="entry name" value="lipoyl_domain"/>
    <property type="match status" value="1"/>
</dbReference>
<dbReference type="SUPFAM" id="SSF47005">
    <property type="entry name" value="Peripheral subunit-binding domain of 2-oxo acid dehydrogenase complex"/>
    <property type="match status" value="1"/>
</dbReference>
<comment type="cofactor">
    <cofactor evidence="12">
        <name>(R)-lipoate</name>
        <dbReference type="ChEBI" id="CHEBI:83088"/>
    </cofactor>
    <text evidence="12">Binds 1 lipoyl cofactor covalently.</text>
</comment>
<feature type="domain" description="Lipoyl-binding" evidence="14">
    <location>
        <begin position="2"/>
        <end position="77"/>
    </location>
</feature>
<comment type="subunit">
    <text evidence="4">Forms a 24-polypeptide structural core with octahedral symmetry. Part of the 2-oxoglutarate dehydrogenase (OGDH) complex composed of E1 (2-oxoglutarate dehydrogenase), E2 (dihydrolipoamide succinyltransferase) and E3 (dihydrolipoamide dehydrogenase); the complex contains multiple copies of the three enzymatic components (E1, E2 and E3).</text>
</comment>
<evidence type="ECO:0000313" key="16">
    <source>
        <dbReference type="EMBL" id="BAE52766.1"/>
    </source>
</evidence>
<keyword evidence="8 12" id="KW-0808">Transferase</keyword>
<dbReference type="NCBIfam" id="NF004309">
    <property type="entry name" value="PRK05704.1"/>
    <property type="match status" value="1"/>
</dbReference>
<evidence type="ECO:0000256" key="12">
    <source>
        <dbReference type="RuleBase" id="RU361138"/>
    </source>
</evidence>
<dbReference type="UniPathway" id="UPA00868">
    <property type="reaction ID" value="UER00840"/>
</dbReference>
<dbReference type="PANTHER" id="PTHR43416">
    <property type="entry name" value="DIHYDROLIPOYLLYSINE-RESIDUE SUCCINYLTRANSFERASE COMPONENT OF 2-OXOGLUTARATE DEHYDROGENASE COMPLEX, MITOCHONDRIAL-RELATED"/>
    <property type="match status" value="1"/>
</dbReference>
<dbReference type="GO" id="GO:0006099">
    <property type="term" value="P:tricarboxylic acid cycle"/>
    <property type="evidence" value="ECO:0007669"/>
    <property type="project" value="UniProtKB-UniRule"/>
</dbReference>
<evidence type="ECO:0000256" key="6">
    <source>
        <dbReference type="ARBA" id="ARBA00019511"/>
    </source>
</evidence>
<keyword evidence="16" id="KW-0670">Pyruvate</keyword>
<keyword evidence="9 12" id="KW-0450">Lipoyl</keyword>
<dbReference type="Pfam" id="PF00364">
    <property type="entry name" value="Biotin_lipoyl"/>
    <property type="match status" value="1"/>
</dbReference>
<dbReference type="InterPro" id="IPR050537">
    <property type="entry name" value="2-oxoacid_dehydrogenase"/>
</dbReference>
<evidence type="ECO:0000256" key="7">
    <source>
        <dbReference type="ARBA" id="ARBA00022532"/>
    </source>
</evidence>
<proteinExistence type="inferred from homology"/>
<dbReference type="PROSITE" id="PS00189">
    <property type="entry name" value="LIPOYL"/>
    <property type="match status" value="1"/>
</dbReference>
<dbReference type="Pfam" id="PF02817">
    <property type="entry name" value="E3_binding"/>
    <property type="match status" value="1"/>
</dbReference>
<feature type="compositionally biased region" description="Pro residues" evidence="13">
    <location>
        <begin position="144"/>
        <end position="154"/>
    </location>
</feature>
<dbReference type="NCBIfam" id="TIGR01347">
    <property type="entry name" value="sucB"/>
    <property type="match status" value="1"/>
</dbReference>
<dbReference type="GO" id="GO:0045252">
    <property type="term" value="C:oxoglutarate dehydrogenase complex"/>
    <property type="evidence" value="ECO:0007669"/>
    <property type="project" value="UniProtKB-UniRule"/>
</dbReference>
<comment type="similarity">
    <text evidence="3 12">Belongs to the 2-oxoacid dehydrogenase family.</text>
</comment>
<dbReference type="Gene3D" id="2.40.50.100">
    <property type="match status" value="1"/>
</dbReference>
<dbReference type="SUPFAM" id="SSF51230">
    <property type="entry name" value="Single hybrid motif"/>
    <property type="match status" value="1"/>
</dbReference>
<evidence type="ECO:0000256" key="4">
    <source>
        <dbReference type="ARBA" id="ARBA00011666"/>
    </source>
</evidence>
<dbReference type="AlphaFoldDB" id="Q2W059"/>
<evidence type="ECO:0000256" key="11">
    <source>
        <dbReference type="ARBA" id="ARBA00052761"/>
    </source>
</evidence>
<dbReference type="SUPFAM" id="SSF52777">
    <property type="entry name" value="CoA-dependent acyltransferases"/>
    <property type="match status" value="1"/>
</dbReference>
<evidence type="ECO:0000256" key="2">
    <source>
        <dbReference type="ARBA" id="ARBA00005145"/>
    </source>
</evidence>
<evidence type="ECO:0000259" key="15">
    <source>
        <dbReference type="PROSITE" id="PS51826"/>
    </source>
</evidence>
<gene>
    <name evidence="16" type="ordered locus">amb3962</name>
</gene>
<dbReference type="KEGG" id="mag:amb3962"/>
<evidence type="ECO:0000256" key="13">
    <source>
        <dbReference type="SAM" id="MobiDB-lite"/>
    </source>
</evidence>
<evidence type="ECO:0000259" key="14">
    <source>
        <dbReference type="PROSITE" id="PS50968"/>
    </source>
</evidence>
<dbReference type="STRING" id="342108.amb3962"/>
<dbReference type="EMBL" id="AP007255">
    <property type="protein sequence ID" value="BAE52766.1"/>
    <property type="molecule type" value="Genomic_DNA"/>
</dbReference>
<dbReference type="InterPro" id="IPR001078">
    <property type="entry name" value="2-oxoacid_DH_actylTfrase"/>
</dbReference>
<dbReference type="Gene3D" id="3.30.559.10">
    <property type="entry name" value="Chloramphenicol acetyltransferase-like domain"/>
    <property type="match status" value="1"/>
</dbReference>
<dbReference type="OrthoDB" id="9805770at2"/>
<dbReference type="InterPro" id="IPR011053">
    <property type="entry name" value="Single_hybrid_motif"/>
</dbReference>
<evidence type="ECO:0000256" key="8">
    <source>
        <dbReference type="ARBA" id="ARBA00022679"/>
    </source>
</evidence>
<comment type="function">
    <text evidence="1 12">E2 component of the 2-oxoglutarate dehydrogenase (OGDH) complex which catalyzes the second step in the conversion of 2-oxoglutarate to succinyl-CoA and CO(2).</text>
</comment>
<evidence type="ECO:0000313" key="17">
    <source>
        <dbReference type="Proteomes" id="UP000007058"/>
    </source>
</evidence>
<keyword evidence="7 12" id="KW-0816">Tricarboxylic acid cycle</keyword>
<dbReference type="PANTHER" id="PTHR43416:SF5">
    <property type="entry name" value="DIHYDROLIPOYLLYSINE-RESIDUE SUCCINYLTRANSFERASE COMPONENT OF 2-OXOGLUTARATE DEHYDROGENASE COMPLEX, MITOCHONDRIAL"/>
    <property type="match status" value="1"/>
</dbReference>
<sequence length="394" mass="41095">MTTEIKVPTLGESVTEATIAKWFKNVGDAVRADEPLVELETDKVTVEVNAPAAGTLTDIVAAAGATVEVGALLGVLGAAGAAAAPAPKAAAPAPAAAPAAAGVMPSAKKIAADAGIDTAAISGTGKDGRVTKGDVLAAAAAPAPAAPAPKPAAPSGPRAKADQEERVKMTRLRKTIAGRLKEAQNTAAMLTTFNEVDMTALFDVRNQYKDQFEKRHGTKLGFMSFFVKACVAALKDWPAVNAEIDGDDLVYKKYYDIGVAVGTPQGLVVPVLRGADQLSFAGVEQGIANLGKKARDGKLSMEDLMGGTFTISNGGVYGSLMSTPILNTPQSGILGMHKVQQRPMVMPDGSIKARPMMYLALSYDHRIIDGREAVSFLVRVKECIEDPQRILLEM</sequence>